<dbReference type="OrthoDB" id="7068740at2"/>
<evidence type="ECO:0000313" key="2">
    <source>
        <dbReference type="EMBL" id="EFY06886.1"/>
    </source>
</evidence>
<dbReference type="HOGENOM" id="CLU_1776487_0_0_6"/>
<comment type="caution">
    <text evidence="2">The sequence shown here is derived from an EMBL/GenBank/DDBJ whole genome shotgun (WGS) entry which is preliminary data.</text>
</comment>
<organism evidence="2 3">
    <name type="scientific">Succinatimonas hippei (strain DSM 22608 / JCM 16073 / KCTC 15190 / YIT 12066)</name>
    <dbReference type="NCBI Taxonomy" id="762983"/>
    <lineage>
        <taxon>Bacteria</taxon>
        <taxon>Pseudomonadati</taxon>
        <taxon>Pseudomonadota</taxon>
        <taxon>Gammaproteobacteria</taxon>
        <taxon>Aeromonadales</taxon>
        <taxon>Succinivibrionaceae</taxon>
        <taxon>Succinatimonas</taxon>
    </lineage>
</organism>
<sequence length="146" mass="15828">MKNFVLALGITVLTCSISFAEDLYDYSLPCPSFWSVQPNPSVENSLSYIHDNGDIAVTVTYVAGSAGNVGAQAYSRVAAEQLKCDMPVRSNLIEDAWSFYCSDIGVEGVVYGDAGDLVLLSISGRNDKTEPALEDFVRFLADQAKR</sequence>
<proteinExistence type="predicted"/>
<reference evidence="2 3" key="1">
    <citation type="submission" date="2011-01" db="EMBL/GenBank/DDBJ databases">
        <authorList>
            <person name="Weinstock G."/>
            <person name="Sodergren E."/>
            <person name="Clifton S."/>
            <person name="Fulton L."/>
            <person name="Fulton B."/>
            <person name="Courtney L."/>
            <person name="Fronick C."/>
            <person name="Harrison M."/>
            <person name="Strong C."/>
            <person name="Farmer C."/>
            <person name="Delahaunty K."/>
            <person name="Markovic C."/>
            <person name="Hall O."/>
            <person name="Minx P."/>
            <person name="Tomlinson C."/>
            <person name="Mitreva M."/>
            <person name="Hou S."/>
            <person name="Chen J."/>
            <person name="Wollam A."/>
            <person name="Pepin K.H."/>
            <person name="Johnson M."/>
            <person name="Bhonagiri V."/>
            <person name="Zhang X."/>
            <person name="Suruliraj S."/>
            <person name="Warren W."/>
            <person name="Chinwalla A."/>
            <person name="Mardis E.R."/>
            <person name="Wilson R.K."/>
        </authorList>
    </citation>
    <scope>NUCLEOTIDE SEQUENCE [LARGE SCALE GENOMIC DNA]</scope>
    <source>
        <strain evidence="3">DSM 22608 / JCM 16073 / KCTC 15190 / YIT 12066</strain>
    </source>
</reference>
<dbReference type="AlphaFoldDB" id="E8LKR7"/>
<gene>
    <name evidence="2" type="ORF">HMPREF9444_01314</name>
</gene>
<feature type="signal peptide" evidence="1">
    <location>
        <begin position="1"/>
        <end position="20"/>
    </location>
</feature>
<name>E8LKR7_SUCHY</name>
<dbReference type="RefSeq" id="WP_009143505.1">
    <property type="nucleotide sequence ID" value="NZ_GL831005.1"/>
</dbReference>
<evidence type="ECO:0000256" key="1">
    <source>
        <dbReference type="SAM" id="SignalP"/>
    </source>
</evidence>
<protein>
    <submittedName>
        <fullName evidence="2">Uncharacterized protein</fullName>
    </submittedName>
</protein>
<accession>E8LKR7</accession>
<dbReference type="Proteomes" id="UP000018458">
    <property type="component" value="Unassembled WGS sequence"/>
</dbReference>
<feature type="chain" id="PRO_5003227285" evidence="1">
    <location>
        <begin position="21"/>
        <end position="146"/>
    </location>
</feature>
<dbReference type="EMBL" id="AEVO01000071">
    <property type="protein sequence ID" value="EFY06886.1"/>
    <property type="molecule type" value="Genomic_DNA"/>
</dbReference>
<keyword evidence="1" id="KW-0732">Signal</keyword>
<evidence type="ECO:0000313" key="3">
    <source>
        <dbReference type="Proteomes" id="UP000018458"/>
    </source>
</evidence>
<keyword evidence="3" id="KW-1185">Reference proteome</keyword>
<dbReference type="STRING" id="762983.HMPREF9444_01314"/>